<feature type="region of interest" description="Disordered" evidence="2">
    <location>
        <begin position="192"/>
        <end position="233"/>
    </location>
</feature>
<dbReference type="PANTHER" id="PTHR22545">
    <property type="entry name" value="CENTROSOMAL PROTEIN OF 95 KDA"/>
    <property type="match status" value="1"/>
</dbReference>
<dbReference type="InParanoid" id="A0A340X9V1"/>
<feature type="region of interest" description="Disordered" evidence="2">
    <location>
        <begin position="400"/>
        <end position="480"/>
    </location>
</feature>
<dbReference type="Proteomes" id="UP000265300">
    <property type="component" value="Unplaced"/>
</dbReference>
<feature type="compositionally biased region" description="Basic residues" evidence="2">
    <location>
        <begin position="433"/>
        <end position="447"/>
    </location>
</feature>
<evidence type="ECO:0000256" key="1">
    <source>
        <dbReference type="SAM" id="Coils"/>
    </source>
</evidence>
<dbReference type="STRING" id="118797.A0A340X9V1"/>
<feature type="coiled-coil region" evidence="1">
    <location>
        <begin position="715"/>
        <end position="750"/>
    </location>
</feature>
<protein>
    <submittedName>
        <fullName evidence="5">LOW QUALITY PROTEIN: centrosomal protein of 95 kDa</fullName>
    </submittedName>
</protein>
<sequence length="836" mass="96623">MAGSEAEWVTIANNLLLQCHIHLRIRELEDCDANVFIALYQSILGEKVPDLIAIPRSQEDEAHNVQAVIDSLALDYLQVSLSHITGENIVKGDKESIKNLLEIFDGLLEYLTEHISETSHEKSETGQRSKESHRGDPLEERESTKESRSSWKRVSFERCSSSSEALGPSWGGDEAESTGEIIRLGDTAHTFSLRSNGAQGPNEMQSKKASTLPCSDSHEEVLNTPSSSFLSKSGTSFVEDTEIPSVDMIPNARKLGEPIRSAIPLHPPYHPSEPRAPCPIGKEYLSSSHCSPTMKSTGEGTAFPVEPDNRVFLTSKLSKDGKQEMYPVQVQGPRTRKLPKGKRYENRTAVSSWDSPFSQRAEKRLTEQELHAVSEKLSQRLSELDWMLKSALGDRIKEKTSFEEEDIGNEEVESGNDETLSQHSDSIVEYGPKKQRPGLAMHRKPPSRSHSLSTSPINKNKQFHMERKRQRKPKETDTRQFQAKAITEAFEKELRRNKVQENIGPLGINDKEETEKIYRETVHKGTPKHSQPWKIYSRKTTTPGPRGGLPKPNKAVPSKNHKIVLYGKLASFESVNEHGLLPLMLEQFPFLYVSGQTLSKMWKQQIAQVEQLKKDAYRENRSKKKLQDEIEEALRRHDLLTVLIKKEYEHNKRLQDFKDHIHRQKLTQSKIKENRQQTVRARKYYDDYRVQLHSKLMRMRTREEMIFKKLFEEGLQIQKQRLRDLRNYAKEKRDEQKRQHQNELDSMENYYKDQFSLLAEAISQERQGLKAREKSQAQMLYKVKRELRSKMEKEIQQLQYMITQNDDDAFFRELEAERFKSRLHLASFQYSKNPFL</sequence>
<keyword evidence="4" id="KW-1185">Reference proteome</keyword>
<dbReference type="GO" id="GO:0000922">
    <property type="term" value="C:spindle pole"/>
    <property type="evidence" value="ECO:0007669"/>
    <property type="project" value="InterPro"/>
</dbReference>
<reference evidence="5" key="1">
    <citation type="submission" date="2025-08" db="UniProtKB">
        <authorList>
            <consortium name="RefSeq"/>
        </authorList>
    </citation>
    <scope>IDENTIFICATION</scope>
</reference>
<organism evidence="4 5">
    <name type="scientific">Lipotes vexillifer</name>
    <name type="common">Yangtze river dolphin</name>
    <dbReference type="NCBI Taxonomy" id="118797"/>
    <lineage>
        <taxon>Eukaryota</taxon>
        <taxon>Metazoa</taxon>
        <taxon>Chordata</taxon>
        <taxon>Craniata</taxon>
        <taxon>Vertebrata</taxon>
        <taxon>Euteleostomi</taxon>
        <taxon>Mammalia</taxon>
        <taxon>Eutheria</taxon>
        <taxon>Laurasiatheria</taxon>
        <taxon>Artiodactyla</taxon>
        <taxon>Whippomorpha</taxon>
        <taxon>Cetacea</taxon>
        <taxon>Odontoceti</taxon>
        <taxon>Lipotidae</taxon>
        <taxon>Lipotes</taxon>
    </lineage>
</organism>
<evidence type="ECO:0000313" key="5">
    <source>
        <dbReference type="RefSeq" id="XP_007456842.1"/>
    </source>
</evidence>
<evidence type="ECO:0000259" key="3">
    <source>
        <dbReference type="Pfam" id="PF19016"/>
    </source>
</evidence>
<name>A0A340X9V1_LIPVE</name>
<evidence type="ECO:0000313" key="4">
    <source>
        <dbReference type="Proteomes" id="UP000265300"/>
    </source>
</evidence>
<dbReference type="OrthoDB" id="545730at2759"/>
<feature type="domain" description="DUF5745" evidence="3">
    <location>
        <begin position="48"/>
        <end position="107"/>
    </location>
</feature>
<dbReference type="GeneID" id="103080493"/>
<feature type="region of interest" description="Disordered" evidence="2">
    <location>
        <begin position="117"/>
        <end position="150"/>
    </location>
</feature>
<dbReference type="RefSeq" id="XP_007456842.1">
    <property type="nucleotide sequence ID" value="XM_007456780.1"/>
</dbReference>
<dbReference type="GO" id="GO:0005813">
    <property type="term" value="C:centrosome"/>
    <property type="evidence" value="ECO:0007669"/>
    <property type="project" value="InterPro"/>
</dbReference>
<dbReference type="InterPro" id="IPR026619">
    <property type="entry name" value="CEP95"/>
</dbReference>
<evidence type="ECO:0000256" key="2">
    <source>
        <dbReference type="SAM" id="MobiDB-lite"/>
    </source>
</evidence>
<dbReference type="KEGG" id="lve:103080493"/>
<dbReference type="FunCoup" id="A0A340X9V1">
    <property type="interactions" value="2471"/>
</dbReference>
<dbReference type="Pfam" id="PF19016">
    <property type="entry name" value="DUF5745"/>
    <property type="match status" value="1"/>
</dbReference>
<feature type="region of interest" description="Disordered" evidence="2">
    <location>
        <begin position="522"/>
        <end position="556"/>
    </location>
</feature>
<feature type="compositionally biased region" description="Polar residues" evidence="2">
    <location>
        <begin position="192"/>
        <end position="214"/>
    </location>
</feature>
<keyword evidence="1" id="KW-0175">Coiled coil</keyword>
<proteinExistence type="predicted"/>
<feature type="compositionally biased region" description="Acidic residues" evidence="2">
    <location>
        <begin position="403"/>
        <end position="416"/>
    </location>
</feature>
<dbReference type="PANTHER" id="PTHR22545:SF0">
    <property type="entry name" value="CENTROSOMAL PROTEIN OF 95 KDA"/>
    <property type="match status" value="1"/>
</dbReference>
<accession>A0A340X9V1</accession>
<dbReference type="AlphaFoldDB" id="A0A340X9V1"/>
<dbReference type="CTD" id="90799"/>
<gene>
    <name evidence="5" type="primary">CEP95</name>
</gene>
<feature type="compositionally biased region" description="Basic and acidic residues" evidence="2">
    <location>
        <begin position="117"/>
        <end position="149"/>
    </location>
</feature>
<dbReference type="InterPro" id="IPR044039">
    <property type="entry name" value="DUF5745"/>
</dbReference>
<feature type="coiled-coil region" evidence="1">
    <location>
        <begin position="609"/>
        <end position="643"/>
    </location>
</feature>
<feature type="compositionally biased region" description="Polar residues" evidence="2">
    <location>
        <begin position="448"/>
        <end position="460"/>
    </location>
</feature>